<comment type="caution">
    <text evidence="2">The sequence shown here is derived from an EMBL/GenBank/DDBJ whole genome shotgun (WGS) entry which is preliminary data.</text>
</comment>
<dbReference type="Gene3D" id="3.10.630.10">
    <property type="entry name" value="dip2346 domain like"/>
    <property type="match status" value="1"/>
</dbReference>
<dbReference type="InterPro" id="IPR048496">
    <property type="entry name" value="DUF1846_N"/>
</dbReference>
<dbReference type="AlphaFoldDB" id="K1XJH2"/>
<dbReference type="Gene3D" id="1.20.1570.10">
    <property type="entry name" value="dip2346 domain like"/>
    <property type="match status" value="1"/>
</dbReference>
<sequence>MANTNDIINYKKHGFDGVKYIRLQKEKILDRITNFSGWRLYLEIGGKFMYDAHASRVLPWFDPESKKIIFSSLKDQAEILFCVNATDILNNRQLSNQNIDYKDYVYQMIRIIEKSIWIKPNIVINNIDVGNMFDVILEFEKDFQRKQYKVRERYKINWYPHNVDTILSEDGFGHDDHIPLTKNLVLVTGAASSSGKMSTCLGQIYLDHQLEIKSWYAKYETFPIWNIALEHPINLAYEAATVDIGDFNMMDTYHKKAYGQDAVNYNRDVEAFDIVMSIAKKIVNHKNYMVKYQSPTDMGISCAGMAITDDAVVSIASLREIERRKAWYQEMVDRKEGKQERTEKCDEIYAKAKKYCEEKKYDLGMKI</sequence>
<reference evidence="2" key="1">
    <citation type="journal article" date="2012" name="Science">
        <title>Fermentation, hydrogen, and sulfur metabolism in multiple uncultivated bacterial phyla.</title>
        <authorList>
            <person name="Wrighton K.C."/>
            <person name="Thomas B.C."/>
            <person name="Sharon I."/>
            <person name="Miller C.S."/>
            <person name="Castelle C.J."/>
            <person name="VerBerkmoes N.C."/>
            <person name="Wilkins M.J."/>
            <person name="Hettich R.L."/>
            <person name="Lipton M.S."/>
            <person name="Williams K.H."/>
            <person name="Long P.E."/>
            <person name="Banfield J.F."/>
        </authorList>
    </citation>
    <scope>NUCLEOTIDE SEQUENCE [LARGE SCALE GENOMIC DNA]</scope>
</reference>
<dbReference type="EMBL" id="AMFJ01036091">
    <property type="protein sequence ID" value="EKD25341.1"/>
    <property type="molecule type" value="Genomic_DNA"/>
</dbReference>
<organism evidence="2">
    <name type="scientific">uncultured bacterium</name>
    <name type="common">gcode 4</name>
    <dbReference type="NCBI Taxonomy" id="1234023"/>
    <lineage>
        <taxon>Bacteria</taxon>
        <taxon>environmental samples</taxon>
    </lineage>
</organism>
<accession>K1XJH2</accession>
<evidence type="ECO:0000313" key="2">
    <source>
        <dbReference type="EMBL" id="EKD25341.1"/>
    </source>
</evidence>
<feature type="domain" description="DUF1846" evidence="1">
    <location>
        <begin position="14"/>
        <end position="344"/>
    </location>
</feature>
<gene>
    <name evidence="2" type="ORF">ACD_80C00084G0027</name>
</gene>
<name>K1XJH2_9BACT</name>
<protein>
    <recommendedName>
        <fullName evidence="1">DUF1846 domain-containing protein</fullName>
    </recommendedName>
</protein>
<dbReference type="Pfam" id="PF08903">
    <property type="entry name" value="DUF1846"/>
    <property type="match status" value="1"/>
</dbReference>
<evidence type="ECO:0000259" key="1">
    <source>
        <dbReference type="Pfam" id="PF08903"/>
    </source>
</evidence>
<proteinExistence type="predicted"/>